<name>A0A7X1MB16_9ACTN</name>
<evidence type="ECO:0000313" key="1">
    <source>
        <dbReference type="EMBL" id="MBC2904929.1"/>
    </source>
</evidence>
<comment type="caution">
    <text evidence="1">The sequence shown here is derived from an EMBL/GenBank/DDBJ whole genome shotgun (WGS) entry which is preliminary data.</text>
</comment>
<dbReference type="AlphaFoldDB" id="A0A7X1MB16"/>
<organism evidence="1 2">
    <name type="scientific">Streptomyces cupreus</name>
    <dbReference type="NCBI Taxonomy" id="2759956"/>
    <lineage>
        <taxon>Bacteria</taxon>
        <taxon>Bacillati</taxon>
        <taxon>Actinomycetota</taxon>
        <taxon>Actinomycetes</taxon>
        <taxon>Kitasatosporales</taxon>
        <taxon>Streptomycetaceae</taxon>
        <taxon>Streptomyces</taxon>
    </lineage>
</organism>
<keyword evidence="2" id="KW-1185">Reference proteome</keyword>
<accession>A0A7X1MB16</accession>
<protein>
    <submittedName>
        <fullName evidence="1">Uncharacterized protein</fullName>
    </submittedName>
</protein>
<sequence>MSHRDDINATPSPTELKQAELREELGLSEDLSELHPNAAALARNVLLRRDIEETDHLLTIVRHAKGAEHAHTPAE</sequence>
<dbReference type="EMBL" id="JACMSF010000031">
    <property type="protein sequence ID" value="MBC2904929.1"/>
    <property type="molecule type" value="Genomic_DNA"/>
</dbReference>
<dbReference type="Proteomes" id="UP000584670">
    <property type="component" value="Unassembled WGS sequence"/>
</dbReference>
<proteinExistence type="predicted"/>
<gene>
    <name evidence="1" type="ORF">H4N64_25750</name>
</gene>
<dbReference type="RefSeq" id="WP_186284794.1">
    <property type="nucleotide sequence ID" value="NZ_JACMSF010000031.1"/>
</dbReference>
<evidence type="ECO:0000313" key="2">
    <source>
        <dbReference type="Proteomes" id="UP000584670"/>
    </source>
</evidence>
<reference evidence="1 2" key="1">
    <citation type="submission" date="2020-08" db="EMBL/GenBank/DDBJ databases">
        <title>Streptomyces sp. PSKA01 genome sequencing and assembly.</title>
        <authorList>
            <person name="Mandal S."/>
            <person name="Maiti P.K."/>
            <person name="Das P."/>
        </authorList>
    </citation>
    <scope>NUCLEOTIDE SEQUENCE [LARGE SCALE GENOMIC DNA]</scope>
    <source>
        <strain evidence="1 2">PSKA01</strain>
    </source>
</reference>